<dbReference type="InterPro" id="IPR024079">
    <property type="entry name" value="MetalloPept_cat_dom_sf"/>
</dbReference>
<protein>
    <submittedName>
        <fullName evidence="2">Uncharacterized protein</fullName>
    </submittedName>
</protein>
<evidence type="ECO:0000256" key="1">
    <source>
        <dbReference type="SAM" id="MobiDB-lite"/>
    </source>
</evidence>
<dbReference type="RefSeq" id="WP_146361335.1">
    <property type="nucleotide sequence ID" value="NZ_VOBR01000078.1"/>
</dbReference>
<feature type="region of interest" description="Disordered" evidence="1">
    <location>
        <begin position="1018"/>
        <end position="1095"/>
    </location>
</feature>
<dbReference type="GO" id="GO:0008237">
    <property type="term" value="F:metallopeptidase activity"/>
    <property type="evidence" value="ECO:0007669"/>
    <property type="project" value="InterPro"/>
</dbReference>
<sequence length="1095" mass="120450">MLRDAFGNAGQKRAAAALAVLLSTDKPLSAQDLVGLVQRDYRLGHVVDAIQQNVAELNKVGLLKELDKTRRRRLFTAVVPAGLVEVSAQERDALCEWARGALSGRAQADALARIGGVEPLDSNPKLRDELEPVKRSAFLAATDGARPLPPMQGGRQLFHKRHIIPSHLMRDAFNSWVNYHYPPGHVGRAGMVKDLQLWEKRMFNHVSNVWVGRGNTNSAAGFLSTGFSDAADHVDIAHRHVYGHDVAKAVRYDPRVAVETQKRLAKPVLKYFDPSVDHSGASWAEDDSHPWKPPQATVAEILRDASSSADFDWPGGTREQFEQYMDVYLKLGDIALAPDTYSLSDLQSVRDEFLALPEPSAVTAGNGLLDYEYTDAMDIDPTTVDSTAIDSSGVGSSGVDSGGVDLMEIDDIDLPPPPPPVVVDRLEEEIEQTTGQLDRLRLEKPYAYVAGGYDAEVADVETRLGKLLVQDDSLLQKRIDTERGSQPNVARDPEGYERSRQRLKDLDATREAARTASVVSGVREALRGYEDLKHALGAEQKRLQERREAIVSSARISGVFSRFNAGLRGGRRVLENLNQAQLTQLACYASIRELNQQTQTGGQAGGQAGDEAAQADLGAYVNALHARIEYLSSLHELPVEALQLLDELSPGQLNRLFHDYELPVIDQALRDVTEKLDLVAADEAEMRRQLSGQHTGTSQPVEYTRADEGQWEQLVSRLPEMTPMERAAALERLHGNRQTLLTGKPELVRKLRDTLPPEVFAQTAAQLMVRRAGEINQPVTARHHAEAQLARMLGNPEITERLLNKGVQVVLIPENTALTELEEFTHLAGTQISPHHGSWNTSRGAGGTLLVAVGAENLTGGTTTTGHAPHYDDGYSVLIHEFAHTIHNHGLTSDDRRTINQAFQHKWNKAMTGEHVQWPDGPTHGTNPTQPNYSASNVNEYFAQLATTYLGANTGHDPHTHQPRNNGKHHVQQHEPPEIHALLQHVYGTNPTPITTNPIRQNKAENDLWKNFRDFQTTFADRTPTNSTTPSTTNSPKLRPTTNDNSNHTIANIAHLRLPGQKTPTNNDLNPTQKTPATPPALTTTATATRSPASL</sequence>
<keyword evidence="3" id="KW-1185">Reference proteome</keyword>
<gene>
    <name evidence="2" type="ORF">FKR81_42935</name>
</gene>
<dbReference type="EMBL" id="VOBR01000078">
    <property type="protein sequence ID" value="TWP42926.1"/>
    <property type="molecule type" value="Genomic_DNA"/>
</dbReference>
<feature type="region of interest" description="Disordered" evidence="1">
    <location>
        <begin position="914"/>
        <end position="935"/>
    </location>
</feature>
<reference evidence="2 3" key="1">
    <citation type="submission" date="2019-07" db="EMBL/GenBank/DDBJ databases">
        <title>Lentzea xizangensis sp. nov., isolated from Qinghai-Tibetan Plateau Soils.</title>
        <authorList>
            <person name="Huang J."/>
        </authorList>
    </citation>
    <scope>NUCLEOTIDE SEQUENCE [LARGE SCALE GENOMIC DNA]</scope>
    <source>
        <strain evidence="2 3">FXJ1.1311</strain>
    </source>
</reference>
<dbReference type="OrthoDB" id="231241at2"/>
<evidence type="ECO:0000313" key="2">
    <source>
        <dbReference type="EMBL" id="TWP42926.1"/>
    </source>
</evidence>
<evidence type="ECO:0000313" key="3">
    <source>
        <dbReference type="Proteomes" id="UP000316639"/>
    </source>
</evidence>
<dbReference type="Proteomes" id="UP000316639">
    <property type="component" value="Unassembled WGS sequence"/>
</dbReference>
<feature type="region of interest" description="Disordered" evidence="1">
    <location>
        <begin position="951"/>
        <end position="974"/>
    </location>
</feature>
<name>A0A563EE16_9PSEU</name>
<organism evidence="2 3">
    <name type="scientific">Lentzea tibetensis</name>
    <dbReference type="NCBI Taxonomy" id="2591470"/>
    <lineage>
        <taxon>Bacteria</taxon>
        <taxon>Bacillati</taxon>
        <taxon>Actinomycetota</taxon>
        <taxon>Actinomycetes</taxon>
        <taxon>Pseudonocardiales</taxon>
        <taxon>Pseudonocardiaceae</taxon>
        <taxon>Lentzea</taxon>
    </lineage>
</organism>
<accession>A0A563EE16</accession>
<feature type="compositionally biased region" description="Low complexity" evidence="1">
    <location>
        <begin position="1071"/>
        <end position="1095"/>
    </location>
</feature>
<feature type="compositionally biased region" description="Polar residues" evidence="1">
    <location>
        <begin position="1040"/>
        <end position="1050"/>
    </location>
</feature>
<dbReference type="SUPFAM" id="SSF55486">
    <property type="entry name" value="Metalloproteases ('zincins'), catalytic domain"/>
    <property type="match status" value="1"/>
</dbReference>
<comment type="caution">
    <text evidence="2">The sequence shown here is derived from an EMBL/GenBank/DDBJ whole genome shotgun (WGS) entry which is preliminary data.</text>
</comment>
<dbReference type="AlphaFoldDB" id="A0A563EE16"/>
<feature type="compositionally biased region" description="Low complexity" evidence="1">
    <location>
        <begin position="1023"/>
        <end position="1036"/>
    </location>
</feature>
<feature type="compositionally biased region" description="Polar residues" evidence="1">
    <location>
        <begin position="924"/>
        <end position="935"/>
    </location>
</feature>
<proteinExistence type="predicted"/>
<dbReference type="Gene3D" id="3.40.390.10">
    <property type="entry name" value="Collagenase (Catalytic Domain)"/>
    <property type="match status" value="1"/>
</dbReference>